<dbReference type="InterPro" id="IPR023393">
    <property type="entry name" value="START-like_dom_sf"/>
</dbReference>
<dbReference type="Pfam" id="PF03364">
    <property type="entry name" value="Polyketide_cyc"/>
    <property type="match status" value="1"/>
</dbReference>
<feature type="region of interest" description="Disordered" evidence="2">
    <location>
        <begin position="241"/>
        <end position="312"/>
    </location>
</feature>
<evidence type="ECO:0000256" key="1">
    <source>
        <dbReference type="ARBA" id="ARBA00008918"/>
    </source>
</evidence>
<organism evidence="5 6">
    <name type="scientific">Flaviaesturariibacter flavus</name>
    <dbReference type="NCBI Taxonomy" id="2502780"/>
    <lineage>
        <taxon>Bacteria</taxon>
        <taxon>Pseudomonadati</taxon>
        <taxon>Bacteroidota</taxon>
        <taxon>Chitinophagia</taxon>
        <taxon>Chitinophagales</taxon>
        <taxon>Chitinophagaceae</taxon>
        <taxon>Flaviaestuariibacter</taxon>
    </lineage>
</organism>
<dbReference type="RefSeq" id="WP_131447735.1">
    <property type="nucleotide sequence ID" value="NZ_SJZI01000008.1"/>
</dbReference>
<dbReference type="InterPro" id="IPR047137">
    <property type="entry name" value="ORF3"/>
</dbReference>
<dbReference type="InterPro" id="IPR005031">
    <property type="entry name" value="COQ10_START"/>
</dbReference>
<evidence type="ECO:0000313" key="6">
    <source>
        <dbReference type="Proteomes" id="UP000295334"/>
    </source>
</evidence>
<accession>A0A4R1BK25</accession>
<proteinExistence type="inferred from homology"/>
<protein>
    <submittedName>
        <fullName evidence="5">DUF2892 domain-containing protein</fullName>
    </submittedName>
</protein>
<feature type="compositionally biased region" description="Polar residues" evidence="2">
    <location>
        <begin position="272"/>
        <end position="312"/>
    </location>
</feature>
<feature type="compositionally biased region" description="Low complexity" evidence="2">
    <location>
        <begin position="245"/>
        <end position="259"/>
    </location>
</feature>
<comment type="similarity">
    <text evidence="1">Belongs to the ribosome association toxin RatA family.</text>
</comment>
<dbReference type="EMBL" id="SJZI01000008">
    <property type="protein sequence ID" value="TCJ17683.1"/>
    <property type="molecule type" value="Genomic_DNA"/>
</dbReference>
<dbReference type="InterPro" id="IPR021309">
    <property type="entry name" value="YgaP-like_TM"/>
</dbReference>
<evidence type="ECO:0000259" key="3">
    <source>
        <dbReference type="Pfam" id="PF03364"/>
    </source>
</evidence>
<feature type="domain" description="Coenzyme Q-binding protein COQ10 START" evidence="3">
    <location>
        <begin position="103"/>
        <end position="231"/>
    </location>
</feature>
<dbReference type="AlphaFoldDB" id="A0A4R1BK25"/>
<dbReference type="CDD" id="cd07817">
    <property type="entry name" value="SRPBCC_8"/>
    <property type="match status" value="1"/>
</dbReference>
<name>A0A4R1BK25_9BACT</name>
<dbReference type="OrthoDB" id="9797595at2"/>
<reference evidence="5 6" key="1">
    <citation type="submission" date="2019-03" db="EMBL/GenBank/DDBJ databases">
        <authorList>
            <person name="Kim M.K.M."/>
        </authorList>
    </citation>
    <scope>NUCLEOTIDE SEQUENCE [LARGE SCALE GENOMIC DNA]</scope>
    <source>
        <strain evidence="5 6">17J68-12</strain>
    </source>
</reference>
<dbReference type="SUPFAM" id="SSF55961">
    <property type="entry name" value="Bet v1-like"/>
    <property type="match status" value="1"/>
</dbReference>
<dbReference type="PANTHER" id="PTHR33824">
    <property type="entry name" value="POLYKETIDE CYCLASE/DEHYDRASE AND LIPID TRANSPORT SUPERFAMILY PROTEIN"/>
    <property type="match status" value="1"/>
</dbReference>
<sequence length="312" mass="32843">MAHSENYGSWHADNEFQPNEGKTGIVNVGQTERLFSTAMGAFLLSSGLGNLFKHPINGLVKTAIGGFLLYRGTSGNCPLYSALGKQAGVERTDAINIRTNLIVNKPKDEVYRFWRKLENLPLFMKHLAAVTEIDEKHSHWEAMIPGGIGRIKWNAEIVKEEEGYMIGWQSIPNATISNAGKVVFHDALGGQGTELEVVISYHAPAGELGAGIAKALNPVFERIIRQDVMNFKEYIETKHNGGPGASSSAGAAPGSSSGAAAGGTGSGAAYGNTPQGSQPASGNAPGNTGSTPSMHANPGNSASNDNPGYQAH</sequence>
<dbReference type="PANTHER" id="PTHR33824:SF7">
    <property type="entry name" value="POLYKETIDE CYCLASE_DEHYDRASE AND LIPID TRANSPORT SUPERFAMILY PROTEIN"/>
    <property type="match status" value="1"/>
</dbReference>
<dbReference type="Proteomes" id="UP000295334">
    <property type="component" value="Unassembled WGS sequence"/>
</dbReference>
<feature type="domain" description="Inner membrane protein YgaP-like transmembrane" evidence="4">
    <location>
        <begin position="26"/>
        <end position="86"/>
    </location>
</feature>
<dbReference type="Pfam" id="PF11127">
    <property type="entry name" value="YgaP-like_TM"/>
    <property type="match status" value="1"/>
</dbReference>
<evidence type="ECO:0000313" key="5">
    <source>
        <dbReference type="EMBL" id="TCJ17683.1"/>
    </source>
</evidence>
<dbReference type="Gene3D" id="3.30.530.20">
    <property type="match status" value="1"/>
</dbReference>
<keyword evidence="6" id="KW-1185">Reference proteome</keyword>
<gene>
    <name evidence="5" type="ORF">EPD60_05700</name>
</gene>
<comment type="caution">
    <text evidence="5">The sequence shown here is derived from an EMBL/GenBank/DDBJ whole genome shotgun (WGS) entry which is preliminary data.</text>
</comment>
<evidence type="ECO:0000256" key="2">
    <source>
        <dbReference type="SAM" id="MobiDB-lite"/>
    </source>
</evidence>
<evidence type="ECO:0000259" key="4">
    <source>
        <dbReference type="Pfam" id="PF11127"/>
    </source>
</evidence>